<comment type="caution">
    <text evidence="2">The sequence shown here is derived from an EMBL/GenBank/DDBJ whole genome shotgun (WGS) entry which is preliminary data.</text>
</comment>
<feature type="signal peptide" evidence="1">
    <location>
        <begin position="1"/>
        <end position="19"/>
    </location>
</feature>
<name>A0AAW0Z4Q2_9TREE</name>
<dbReference type="EMBL" id="JBCAWK010000002">
    <property type="protein sequence ID" value="KAK8865904.1"/>
    <property type="molecule type" value="Genomic_DNA"/>
</dbReference>
<evidence type="ECO:0000313" key="3">
    <source>
        <dbReference type="Proteomes" id="UP001388673"/>
    </source>
</evidence>
<organism evidence="2 3">
    <name type="scientific">Kwoniella newhampshirensis</name>
    <dbReference type="NCBI Taxonomy" id="1651941"/>
    <lineage>
        <taxon>Eukaryota</taxon>
        <taxon>Fungi</taxon>
        <taxon>Dikarya</taxon>
        <taxon>Basidiomycota</taxon>
        <taxon>Agaricomycotina</taxon>
        <taxon>Tremellomycetes</taxon>
        <taxon>Tremellales</taxon>
        <taxon>Cryptococcaceae</taxon>
        <taxon>Kwoniella</taxon>
    </lineage>
</organism>
<accession>A0AAW0Z4Q2</accession>
<evidence type="ECO:0000256" key="1">
    <source>
        <dbReference type="SAM" id="SignalP"/>
    </source>
</evidence>
<proteinExistence type="predicted"/>
<sequence length="204" mass="21141">MRSTVALAALLFSASAVLAVPTALNSDKVDKQVASYDTPKHLHQDCDEHNVQCKALNDNVYGGANYEEGNVGKQVGQVAATGSQIATIETQSDLAHTLSTNGPVLQHDLQGRSPAAATGYTAAAPAPAPHGQSEYNEAAKEAANNLWPTGTMNGLGDQVEKQGKAVEVLGKGVNAIGKETNTEMQHGANSEHKSGAEMINAIIG</sequence>
<protein>
    <recommendedName>
        <fullName evidence="4">Circumsporozoite protein</fullName>
    </recommendedName>
</protein>
<reference evidence="2 3" key="1">
    <citation type="journal article" date="2024" name="bioRxiv">
        <title>Comparative genomics of Cryptococcus and Kwoniella reveals pathogenesis evolution and contrasting karyotype dynamics via intercentromeric recombination or chromosome fusion.</title>
        <authorList>
            <person name="Coelho M.A."/>
            <person name="David-Palma M."/>
            <person name="Shea T."/>
            <person name="Bowers K."/>
            <person name="McGinley-Smith S."/>
            <person name="Mohammad A.W."/>
            <person name="Gnirke A."/>
            <person name="Yurkov A.M."/>
            <person name="Nowrousian M."/>
            <person name="Sun S."/>
            <person name="Cuomo C.A."/>
            <person name="Heitman J."/>
        </authorList>
    </citation>
    <scope>NUCLEOTIDE SEQUENCE [LARGE SCALE GENOMIC DNA]</scope>
    <source>
        <strain evidence="2 3">CBS 13917</strain>
    </source>
</reference>
<dbReference type="Proteomes" id="UP001388673">
    <property type="component" value="Unassembled WGS sequence"/>
</dbReference>
<dbReference type="AlphaFoldDB" id="A0AAW0Z4Q2"/>
<keyword evidence="1" id="KW-0732">Signal</keyword>
<dbReference type="GeneID" id="92178311"/>
<dbReference type="KEGG" id="kne:92178311"/>
<gene>
    <name evidence="2" type="ORF">IAR55_001052</name>
</gene>
<dbReference type="RefSeq" id="XP_066805383.1">
    <property type="nucleotide sequence ID" value="XM_066944182.1"/>
</dbReference>
<feature type="chain" id="PRO_5043855750" description="Circumsporozoite protein" evidence="1">
    <location>
        <begin position="20"/>
        <end position="204"/>
    </location>
</feature>
<evidence type="ECO:0008006" key="4">
    <source>
        <dbReference type="Google" id="ProtNLM"/>
    </source>
</evidence>
<keyword evidence="3" id="KW-1185">Reference proteome</keyword>
<evidence type="ECO:0000313" key="2">
    <source>
        <dbReference type="EMBL" id="KAK8865904.1"/>
    </source>
</evidence>